<keyword evidence="3" id="KW-1185">Reference proteome</keyword>
<evidence type="ECO:0000313" key="3">
    <source>
        <dbReference type="Proteomes" id="UP000597762"/>
    </source>
</evidence>
<evidence type="ECO:0000313" key="2">
    <source>
        <dbReference type="EMBL" id="CAE1326809.1"/>
    </source>
</evidence>
<reference evidence="2" key="1">
    <citation type="submission" date="2021-01" db="EMBL/GenBank/DDBJ databases">
        <authorList>
            <person name="Li R."/>
            <person name="Bekaert M."/>
        </authorList>
    </citation>
    <scope>NUCLEOTIDE SEQUENCE</scope>
    <source>
        <strain evidence="2">Farmed</strain>
    </source>
</reference>
<dbReference type="EMBL" id="CAHIKZ030005488">
    <property type="protein sequence ID" value="CAE1326809.1"/>
    <property type="molecule type" value="Genomic_DNA"/>
</dbReference>
<protein>
    <recommendedName>
        <fullName evidence="4">Spindle and kinetochore-associated protein 3</fullName>
    </recommendedName>
</protein>
<dbReference type="AlphaFoldDB" id="A0A812EIX2"/>
<accession>A0A812EIX2</accession>
<evidence type="ECO:0008006" key="4">
    <source>
        <dbReference type="Google" id="ProtNLM"/>
    </source>
</evidence>
<proteinExistence type="predicted"/>
<organism evidence="2 3">
    <name type="scientific">Acanthosepion pharaonis</name>
    <name type="common">Pharaoh cuttlefish</name>
    <name type="synonym">Sepia pharaonis</name>
    <dbReference type="NCBI Taxonomy" id="158019"/>
    <lineage>
        <taxon>Eukaryota</taxon>
        <taxon>Metazoa</taxon>
        <taxon>Spiralia</taxon>
        <taxon>Lophotrochozoa</taxon>
        <taxon>Mollusca</taxon>
        <taxon>Cephalopoda</taxon>
        <taxon>Coleoidea</taxon>
        <taxon>Decapodiformes</taxon>
        <taxon>Sepiida</taxon>
        <taxon>Sepiina</taxon>
        <taxon>Sepiidae</taxon>
        <taxon>Acanthosepion</taxon>
    </lineage>
</organism>
<name>A0A812EIX2_ACAPH</name>
<evidence type="ECO:0000256" key="1">
    <source>
        <dbReference type="SAM" id="Coils"/>
    </source>
</evidence>
<dbReference type="OrthoDB" id="6150664at2759"/>
<sequence length="369" mass="42130">MDGKKLSFFKHFRKLAAHVDRGKNLCTNGELDYQSQTTCINALKKYAEELQEQLVDAKQIYEEQEVSFVKFQSFLDLAEDVIDQQNAIVQSQETFMEQYGYVPYEKSNSEIKQTDDGTQDLETTTSTIEKNVSPEKMSKEVCADGESPETPKLEDFGLSHYTMLQLQKPKMYLNRPVTECIATPTVFQHDGLLMSPSVWGKMPPLYTPDVKNTTQETVGWPEFVASSAKKSAFPFNISKRIWSAFSKPKDYFTEEVPLPPRLNLKIQLRSSPSSINDKPKTQLEAPLTSRYVKSNLDTPSPPVLRTTLSKFDTQLSPDIIPEPVLSCKSQKKDKLSYFEKDIPEPPEVTGIYRYSTRNKENRLAKTKLF</sequence>
<dbReference type="Proteomes" id="UP000597762">
    <property type="component" value="Unassembled WGS sequence"/>
</dbReference>
<keyword evidence="1" id="KW-0175">Coiled coil</keyword>
<feature type="coiled-coil region" evidence="1">
    <location>
        <begin position="40"/>
        <end position="67"/>
    </location>
</feature>
<gene>
    <name evidence="2" type="ORF">SPHA_76378</name>
</gene>
<comment type="caution">
    <text evidence="2">The sequence shown here is derived from an EMBL/GenBank/DDBJ whole genome shotgun (WGS) entry which is preliminary data.</text>
</comment>